<protein>
    <submittedName>
        <fullName evidence="2">Uncharacterized protein</fullName>
    </submittedName>
</protein>
<sequence>MTAGSPPRARVVARSRRSLSSSRTWAARLLPALAVACALAGCGDDDATTASQQADDAPRAQPSDAPLAQAVTASPAAVETPARPLAQTDANASIHAAAPLATPVIHTVD</sequence>
<accession>A0A1H7UHB2</accession>
<evidence type="ECO:0000313" key="2">
    <source>
        <dbReference type="EMBL" id="SEL96145.1"/>
    </source>
</evidence>
<feature type="region of interest" description="Disordered" evidence="1">
    <location>
        <begin position="1"/>
        <end position="20"/>
    </location>
</feature>
<reference evidence="3" key="1">
    <citation type="submission" date="2016-10" db="EMBL/GenBank/DDBJ databases">
        <authorList>
            <person name="Varghese N."/>
            <person name="Submissions S."/>
        </authorList>
    </citation>
    <scope>NUCLEOTIDE SEQUENCE [LARGE SCALE GENOMIC DNA]</scope>
    <source>
        <strain evidence="3">LMG 26416</strain>
    </source>
</reference>
<name>A0A1H7UHB2_9BURK</name>
<dbReference type="AlphaFoldDB" id="A0A1H7UHB2"/>
<evidence type="ECO:0000256" key="1">
    <source>
        <dbReference type="SAM" id="MobiDB-lite"/>
    </source>
</evidence>
<organism evidence="2 3">
    <name type="scientific">Paraburkholderia caballeronis</name>
    <dbReference type="NCBI Taxonomy" id="416943"/>
    <lineage>
        <taxon>Bacteria</taxon>
        <taxon>Pseudomonadati</taxon>
        <taxon>Pseudomonadota</taxon>
        <taxon>Betaproteobacteria</taxon>
        <taxon>Burkholderiales</taxon>
        <taxon>Burkholderiaceae</taxon>
        <taxon>Paraburkholderia</taxon>
    </lineage>
</organism>
<gene>
    <name evidence="2" type="ORF">SAMN05192542_11928</name>
</gene>
<proteinExistence type="predicted"/>
<dbReference type="STRING" id="416943.SAMN05445871_4877"/>
<feature type="region of interest" description="Disordered" evidence="1">
    <location>
        <begin position="44"/>
        <end position="90"/>
    </location>
</feature>
<evidence type="ECO:0000313" key="3">
    <source>
        <dbReference type="Proteomes" id="UP000199120"/>
    </source>
</evidence>
<dbReference type="RefSeq" id="WP_090730106.1">
    <property type="nucleotide sequence ID" value="NZ_FNSR01000002.1"/>
</dbReference>
<dbReference type="Proteomes" id="UP000199120">
    <property type="component" value="Unassembled WGS sequence"/>
</dbReference>
<feature type="compositionally biased region" description="Low complexity" evidence="1">
    <location>
        <begin position="1"/>
        <end position="10"/>
    </location>
</feature>
<dbReference type="EMBL" id="FOAJ01000019">
    <property type="protein sequence ID" value="SEL96145.1"/>
    <property type="molecule type" value="Genomic_DNA"/>
</dbReference>
<feature type="compositionally biased region" description="Low complexity" evidence="1">
    <location>
        <begin position="44"/>
        <end position="55"/>
    </location>
</feature>
<keyword evidence="3" id="KW-1185">Reference proteome</keyword>